<feature type="binding site" evidence="14">
    <location>
        <position position="238"/>
    </location>
    <ligand>
        <name>Ca(2+)</name>
        <dbReference type="ChEBI" id="CHEBI:29108"/>
        <label>1</label>
    </ligand>
</feature>
<comment type="cofactor">
    <cofactor evidence="14">
        <name>Ca(2+)</name>
        <dbReference type="ChEBI" id="CHEBI:29108"/>
    </cofactor>
    <text evidence="14">Binds 2 calcium ions per subunit.</text>
</comment>
<feature type="disulfide bond" evidence="16">
    <location>
        <begin position="368"/>
        <end position="403"/>
    </location>
</feature>
<dbReference type="PRINTS" id="PR00461">
    <property type="entry name" value="PLPEROXIDASE"/>
</dbReference>
<keyword evidence="8" id="KW-0560">Oxidoreductase</keyword>
<dbReference type="GO" id="GO:0006979">
    <property type="term" value="P:response to oxidative stress"/>
    <property type="evidence" value="ECO:0007669"/>
    <property type="project" value="InterPro"/>
</dbReference>
<feature type="site" description="Transition state stabilizer" evidence="15">
    <location>
        <position position="230"/>
    </location>
</feature>
<evidence type="ECO:0000256" key="13">
    <source>
        <dbReference type="PIRSR" id="PIRSR600823-2"/>
    </source>
</evidence>
<dbReference type="PRINTS" id="PR00458">
    <property type="entry name" value="PEROXIDASE"/>
</dbReference>
<keyword evidence="11" id="KW-0376">Hydrogen peroxide</keyword>
<evidence type="ECO:0000256" key="3">
    <source>
        <dbReference type="ARBA" id="ARBA00006873"/>
    </source>
</evidence>
<feature type="binding site" evidence="14">
    <location>
        <position position="256"/>
    </location>
    <ligand>
        <name>Ca(2+)</name>
        <dbReference type="ChEBI" id="CHEBI:29108"/>
        <label>1</label>
    </ligand>
</feature>
<dbReference type="FunFam" id="1.10.520.10:FF:000008">
    <property type="entry name" value="Peroxidase"/>
    <property type="match status" value="1"/>
</dbReference>
<comment type="caution">
    <text evidence="18">The sequence shown here is derived from an EMBL/GenBank/DDBJ whole genome shotgun (WGS) entry which is preliminary data.</text>
</comment>
<dbReference type="SUPFAM" id="SSF48113">
    <property type="entry name" value="Heme-dependent peroxidases"/>
    <property type="match status" value="2"/>
</dbReference>
<keyword evidence="7 14" id="KW-0479">Metal-binding</keyword>
<dbReference type="InterPro" id="IPR010255">
    <property type="entry name" value="Haem_peroxidase_sf"/>
</dbReference>
<evidence type="ECO:0000256" key="14">
    <source>
        <dbReference type="PIRSR" id="PIRSR600823-3"/>
    </source>
</evidence>
<dbReference type="PROSITE" id="PS50873">
    <property type="entry name" value="PEROXIDASE_4"/>
    <property type="match status" value="2"/>
</dbReference>
<evidence type="ECO:0000256" key="2">
    <source>
        <dbReference type="ARBA" id="ARBA00002322"/>
    </source>
</evidence>
<feature type="domain" description="Plant heme peroxidase family profile" evidence="17">
    <location>
        <begin position="193"/>
        <end position="498"/>
    </location>
</feature>
<dbReference type="PANTHER" id="PTHR31235">
    <property type="entry name" value="PEROXIDASE 25-RELATED"/>
    <property type="match status" value="1"/>
</dbReference>
<feature type="binding site" evidence="14">
    <location>
        <position position="362"/>
    </location>
    <ligand>
        <name>Ca(2+)</name>
        <dbReference type="ChEBI" id="CHEBI:29108"/>
        <label>2</label>
    </ligand>
</feature>
<feature type="binding site" evidence="14">
    <location>
        <position position="244"/>
    </location>
    <ligand>
        <name>Ca(2+)</name>
        <dbReference type="ChEBI" id="CHEBI:29108"/>
        <label>1</label>
    </ligand>
</feature>
<evidence type="ECO:0000256" key="4">
    <source>
        <dbReference type="ARBA" id="ARBA00012313"/>
    </source>
</evidence>
<evidence type="ECO:0000256" key="9">
    <source>
        <dbReference type="ARBA" id="ARBA00023004"/>
    </source>
</evidence>
<dbReference type="InterPro" id="IPR000823">
    <property type="entry name" value="Peroxidase_pln"/>
</dbReference>
<dbReference type="Gene3D" id="1.10.520.10">
    <property type="match status" value="2"/>
</dbReference>
<evidence type="ECO:0000256" key="10">
    <source>
        <dbReference type="ARBA" id="ARBA00023157"/>
    </source>
</evidence>
<dbReference type="GO" id="GO:0020037">
    <property type="term" value="F:heme binding"/>
    <property type="evidence" value="ECO:0007669"/>
    <property type="project" value="InterPro"/>
</dbReference>
<evidence type="ECO:0000256" key="6">
    <source>
        <dbReference type="ARBA" id="ARBA00022617"/>
    </source>
</evidence>
<evidence type="ECO:0000256" key="8">
    <source>
        <dbReference type="ARBA" id="ARBA00023002"/>
    </source>
</evidence>
<feature type="binding site" description="axial binding residue" evidence="14">
    <location>
        <position position="361"/>
    </location>
    <ligand>
        <name>heme b</name>
        <dbReference type="ChEBI" id="CHEBI:60344"/>
    </ligand>
    <ligandPart>
        <name>Fe</name>
        <dbReference type="ChEBI" id="CHEBI:18248"/>
    </ligandPart>
</feature>
<feature type="disulfide bond" evidence="16">
    <location>
        <begin position="203"/>
        <end position="283"/>
    </location>
</feature>
<dbReference type="InterPro" id="IPR002016">
    <property type="entry name" value="Haem_peroxidase"/>
</dbReference>
<feature type="binding site" evidence="14">
    <location>
        <position position="235"/>
    </location>
    <ligand>
        <name>Ca(2+)</name>
        <dbReference type="ChEBI" id="CHEBI:29108"/>
        <label>1</label>
    </ligand>
</feature>
<feature type="domain" description="Plant heme peroxidase family profile" evidence="17">
    <location>
        <begin position="1"/>
        <end position="134"/>
    </location>
</feature>
<evidence type="ECO:0000256" key="5">
    <source>
        <dbReference type="ARBA" id="ARBA00022559"/>
    </source>
</evidence>
<feature type="binding site" evidence="14">
    <location>
        <position position="240"/>
    </location>
    <ligand>
        <name>Ca(2+)</name>
        <dbReference type="ChEBI" id="CHEBI:29108"/>
        <label>1</label>
    </ligand>
</feature>
<proteinExistence type="inferred from homology"/>
<keyword evidence="9 14" id="KW-0408">Iron</keyword>
<dbReference type="GO" id="GO:0042744">
    <property type="term" value="P:hydrogen peroxide catabolic process"/>
    <property type="evidence" value="ECO:0007669"/>
    <property type="project" value="UniProtKB-KW"/>
</dbReference>
<evidence type="ECO:0000256" key="1">
    <source>
        <dbReference type="ARBA" id="ARBA00000189"/>
    </source>
</evidence>
<name>A0A176W1E3_MARPO</name>
<dbReference type="PROSITE" id="PS00436">
    <property type="entry name" value="PEROXIDASE_2"/>
    <property type="match status" value="1"/>
</dbReference>
<dbReference type="GO" id="GO:0140825">
    <property type="term" value="F:lactoperoxidase activity"/>
    <property type="evidence" value="ECO:0007669"/>
    <property type="project" value="UniProtKB-EC"/>
</dbReference>
<comment type="similarity">
    <text evidence="3">Belongs to the peroxidase family. Ascorbate peroxidase subfamily.</text>
</comment>
<feature type="active site" description="Proton acceptor" evidence="12">
    <location>
        <position position="234"/>
    </location>
</feature>
<dbReference type="InterPro" id="IPR019794">
    <property type="entry name" value="Peroxidases_AS"/>
</dbReference>
<feature type="disulfide bond" evidence="16">
    <location>
        <begin position="289"/>
        <end position="494"/>
    </location>
</feature>
<gene>
    <name evidence="18" type="ORF">AXG93_3257s1040</name>
</gene>
<accession>A0A176W1E3</accession>
<comment type="cofactor">
    <cofactor evidence="14">
        <name>heme b</name>
        <dbReference type="ChEBI" id="CHEBI:60344"/>
    </cofactor>
    <text evidence="14">Binds 1 heme b (iron(II)-protoporphyrin IX) group per subunit.</text>
</comment>
<dbReference type="Gene3D" id="1.10.420.10">
    <property type="entry name" value="Peroxidase, domain 2"/>
    <property type="match status" value="2"/>
</dbReference>
<dbReference type="PROSITE" id="PS00435">
    <property type="entry name" value="PEROXIDASE_1"/>
    <property type="match status" value="1"/>
</dbReference>
<dbReference type="EC" id="1.11.1.7" evidence="4"/>
<evidence type="ECO:0000256" key="11">
    <source>
        <dbReference type="ARBA" id="ARBA00023324"/>
    </source>
</evidence>
<dbReference type="CDD" id="cd00693">
    <property type="entry name" value="secretory_peroxidase"/>
    <property type="match status" value="1"/>
</dbReference>
<comment type="function">
    <text evidence="2">Removal of H(2)O(2), oxidation of toxic reductants, biosynthesis and degradation of lignin, suberization, auxin catabolism, response to environmental stresses such as wounding, pathogen attack and oxidative stress. These functions might be dependent on each isozyme/isoform in each plant tissue.</text>
</comment>
<organism evidence="18 19">
    <name type="scientific">Marchantia polymorpha subsp. ruderalis</name>
    <dbReference type="NCBI Taxonomy" id="1480154"/>
    <lineage>
        <taxon>Eukaryota</taxon>
        <taxon>Viridiplantae</taxon>
        <taxon>Streptophyta</taxon>
        <taxon>Embryophyta</taxon>
        <taxon>Marchantiophyta</taxon>
        <taxon>Marchantiopsida</taxon>
        <taxon>Marchantiidae</taxon>
        <taxon>Marchantiales</taxon>
        <taxon>Marchantiaceae</taxon>
        <taxon>Marchantia</taxon>
    </lineage>
</organism>
<protein>
    <recommendedName>
        <fullName evidence="4">peroxidase</fullName>
        <ecNumber evidence="4">1.11.1.7</ecNumber>
    </recommendedName>
</protein>
<dbReference type="InterPro" id="IPR019793">
    <property type="entry name" value="Peroxidases_heam-ligand_BS"/>
</dbReference>
<keyword evidence="10 16" id="KW-1015">Disulfide bond</keyword>
<evidence type="ECO:0000256" key="15">
    <source>
        <dbReference type="PIRSR" id="PIRSR600823-4"/>
    </source>
</evidence>
<comment type="catalytic activity">
    <reaction evidence="1">
        <text>2 a phenolic donor + H2O2 = 2 a phenolic radical donor + 2 H2O</text>
        <dbReference type="Rhea" id="RHEA:56136"/>
        <dbReference type="ChEBI" id="CHEBI:15377"/>
        <dbReference type="ChEBI" id="CHEBI:16240"/>
        <dbReference type="ChEBI" id="CHEBI:139520"/>
        <dbReference type="ChEBI" id="CHEBI:139521"/>
        <dbReference type="EC" id="1.11.1.7"/>
    </reaction>
</comment>
<keyword evidence="19" id="KW-1185">Reference proteome</keyword>
<evidence type="ECO:0000313" key="18">
    <source>
        <dbReference type="EMBL" id="OAE26888.1"/>
    </source>
</evidence>
<feature type="disulfide bond" evidence="16">
    <location>
        <begin position="236"/>
        <end position="241"/>
    </location>
</feature>
<dbReference type="Proteomes" id="UP000077202">
    <property type="component" value="Unassembled WGS sequence"/>
</dbReference>
<feature type="binding site" evidence="13">
    <location>
        <position position="331"/>
    </location>
    <ligand>
        <name>substrate</name>
    </ligand>
</feature>
<keyword evidence="14" id="KW-0106">Calcium</keyword>
<dbReference type="Pfam" id="PF00141">
    <property type="entry name" value="peroxidase"/>
    <property type="match status" value="1"/>
</dbReference>
<sequence length="498" mass="53835">MGREDGVVSSAAKAMTSLPKPFSYYTELNQTFSKVGLSENDMLGVAQENQWQRQCPDQNSHHEGIFMGTEPHERNGVDTLTIQYSSFLEYGSWKAAGLPMLMVYERSISHASGSSDQRDLSRPLKFAVSTFQGLNALYQRDHWILKGIQQPNIVIVETYEDHERDQSGSFLCNFDPTWSCAVHCSSKLQSRPCLNPAYYYVSCPSATAWVQNMTSSIVASDRTMAAALLRLHFHDCFVRGCDASVLLDSTPGNTAEKDSLANANSLRGFAQIDQVKAKLEQVCPGVVSCADILALTARDAIVKIGGQSWVVYLGRKDGVVSVASESMVSLPSPFADYTQLVQSFATVGLSEKDMVVLSGGHTIGTTKCGAFSQRLYGFSGPGAINGTDPTLDPEYAKVLKQQCPQNAPLNTVFLDPSGSFPGQTYDKGYFEAVKANKGVLASDAALLTSSFGASLVAVEASATSPFMTDFGVSMQKMGMAAAPKGAVLQVRKNCHFVN</sequence>
<reference evidence="18" key="1">
    <citation type="submission" date="2016-03" db="EMBL/GenBank/DDBJ databases">
        <title>Mechanisms controlling the formation of the plant cell surface in tip-growing cells are functionally conserved among land plants.</title>
        <authorList>
            <person name="Honkanen S."/>
            <person name="Jones V.A."/>
            <person name="Morieri G."/>
            <person name="Champion C."/>
            <person name="Hetherington A.J."/>
            <person name="Kelly S."/>
            <person name="Saint-Marcoux D."/>
            <person name="Proust H."/>
            <person name="Prescott H."/>
            <person name="Dolan L."/>
        </authorList>
    </citation>
    <scope>NUCLEOTIDE SEQUENCE [LARGE SCALE GENOMIC DNA]</scope>
    <source>
        <tissue evidence="18">Whole gametophyte</tissue>
    </source>
</reference>
<evidence type="ECO:0000256" key="16">
    <source>
        <dbReference type="PIRSR" id="PIRSR600823-5"/>
    </source>
</evidence>
<evidence type="ECO:0000313" key="19">
    <source>
        <dbReference type="Proteomes" id="UP000077202"/>
    </source>
</evidence>
<dbReference type="AlphaFoldDB" id="A0A176W1E3"/>
<feature type="binding site" evidence="14">
    <location>
        <position position="415"/>
    </location>
    <ligand>
        <name>Ca(2+)</name>
        <dbReference type="ChEBI" id="CHEBI:29108"/>
        <label>2</label>
    </ligand>
</feature>
<evidence type="ECO:0000256" key="12">
    <source>
        <dbReference type="PIRSR" id="PIRSR600823-1"/>
    </source>
</evidence>
<evidence type="ECO:0000256" key="7">
    <source>
        <dbReference type="ARBA" id="ARBA00022723"/>
    </source>
</evidence>
<dbReference type="EMBL" id="LVLJ01002055">
    <property type="protein sequence ID" value="OAE26888.1"/>
    <property type="molecule type" value="Genomic_DNA"/>
</dbReference>
<dbReference type="GO" id="GO:0046872">
    <property type="term" value="F:metal ion binding"/>
    <property type="evidence" value="ECO:0007669"/>
    <property type="project" value="UniProtKB-KW"/>
</dbReference>
<dbReference type="InterPro" id="IPR033905">
    <property type="entry name" value="Secretory_peroxidase"/>
</dbReference>
<dbReference type="FunFam" id="1.10.420.10:FF:000001">
    <property type="entry name" value="Peroxidase"/>
    <property type="match status" value="1"/>
</dbReference>
<keyword evidence="6" id="KW-0349">Heme</keyword>
<feature type="binding site" evidence="14">
    <location>
        <position position="242"/>
    </location>
    <ligand>
        <name>Ca(2+)</name>
        <dbReference type="ChEBI" id="CHEBI:29108"/>
        <label>1</label>
    </ligand>
</feature>
<evidence type="ECO:0000259" key="17">
    <source>
        <dbReference type="PROSITE" id="PS50873"/>
    </source>
</evidence>
<feature type="binding site" evidence="14">
    <location>
        <position position="426"/>
    </location>
    <ligand>
        <name>Ca(2+)</name>
        <dbReference type="ChEBI" id="CHEBI:29108"/>
        <label>2</label>
    </ligand>
</feature>
<keyword evidence="5" id="KW-0575">Peroxidase</keyword>